<feature type="compositionally biased region" description="Low complexity" evidence="1">
    <location>
        <begin position="86"/>
        <end position="114"/>
    </location>
</feature>
<dbReference type="Proteomes" id="UP000613177">
    <property type="component" value="Unassembled WGS sequence"/>
</dbReference>
<reference evidence="2" key="1">
    <citation type="submission" date="2021-01" db="EMBL/GenBank/DDBJ databases">
        <title>Metabolic potential, ecology and presence of endohyphal bacteria is reflected in genomic diversity of Mucoromycotina.</title>
        <authorList>
            <person name="Muszewska A."/>
            <person name="Okrasinska A."/>
            <person name="Steczkiewicz K."/>
            <person name="Drgas O."/>
            <person name="Orlowska M."/>
            <person name="Perlinska-Lenart U."/>
            <person name="Aleksandrzak-Piekarczyk T."/>
            <person name="Szatraj K."/>
            <person name="Zielenkiewicz U."/>
            <person name="Pilsyk S."/>
            <person name="Malc E."/>
            <person name="Mieczkowski P."/>
            <person name="Kruszewska J.S."/>
            <person name="Biernat P."/>
            <person name="Pawlowska J."/>
        </authorList>
    </citation>
    <scope>NUCLEOTIDE SEQUENCE</scope>
    <source>
        <strain evidence="2">WA0000018081</strain>
    </source>
</reference>
<feature type="region of interest" description="Disordered" evidence="1">
    <location>
        <begin position="86"/>
        <end position="116"/>
    </location>
</feature>
<dbReference type="EMBL" id="JAEPRE010000014">
    <property type="protein sequence ID" value="KAG2236683.1"/>
    <property type="molecule type" value="Genomic_DNA"/>
</dbReference>
<comment type="caution">
    <text evidence="2">The sequence shown here is derived from an EMBL/GenBank/DDBJ whole genome shotgun (WGS) entry which is preliminary data.</text>
</comment>
<evidence type="ECO:0000313" key="3">
    <source>
        <dbReference type="Proteomes" id="UP000613177"/>
    </source>
</evidence>
<sequence>MSNDSEEAKRVLKDIVNENNTVVWSDFTIAMLDAVIIESKSEADLKKLKRVWKSLFITISKNLNINVDDKNDNWSLVEEKILSSNNNTCRSRSSRPTNPHSKSSESSSQLNESELITNKEKEEVLDTYKQLDESKLWKLSTGKIVEKEMMKLVEEAIYEHPCHSFIFDPEDDNWNEYFSEEELTEIRTHKCKKVPELPKELVEFFDSINQGDIDDLYKSISDVYYHPVRDYVCHWAKKCFLEGIELFMSEFFKGDDFTERDLLSRVWRLILLAFDKGELKIREKKYSKATNTQINRKRKLSSIESIERKVTSKRPDQLITFGDYELGIVEGSKIDDDHSTKLFLDSMKKSPKSMKDMLLQLLKVAPHKKHDIKTIALITSGK</sequence>
<gene>
    <name evidence="2" type="ORF">INT48_000680</name>
</gene>
<keyword evidence="3" id="KW-1185">Reference proteome</keyword>
<dbReference type="AlphaFoldDB" id="A0A8H7SYX0"/>
<name>A0A8H7SYX0_9FUNG</name>
<proteinExistence type="predicted"/>
<evidence type="ECO:0000313" key="2">
    <source>
        <dbReference type="EMBL" id="KAG2236683.1"/>
    </source>
</evidence>
<accession>A0A8H7SYX0</accession>
<evidence type="ECO:0000256" key="1">
    <source>
        <dbReference type="SAM" id="MobiDB-lite"/>
    </source>
</evidence>
<protein>
    <submittedName>
        <fullName evidence="2">Uncharacterized protein</fullName>
    </submittedName>
</protein>
<organism evidence="2 3">
    <name type="scientific">Thamnidium elegans</name>
    <dbReference type="NCBI Taxonomy" id="101142"/>
    <lineage>
        <taxon>Eukaryota</taxon>
        <taxon>Fungi</taxon>
        <taxon>Fungi incertae sedis</taxon>
        <taxon>Mucoromycota</taxon>
        <taxon>Mucoromycotina</taxon>
        <taxon>Mucoromycetes</taxon>
        <taxon>Mucorales</taxon>
        <taxon>Mucorineae</taxon>
        <taxon>Mucoraceae</taxon>
        <taxon>Thamnidium</taxon>
    </lineage>
</organism>